<dbReference type="VEuPathDB" id="FungiDB:PYU1_G009386"/>
<dbReference type="STRING" id="431595.K3WWQ6"/>
<dbReference type="PRINTS" id="PR00633">
    <property type="entry name" value="RCCNDNSATION"/>
</dbReference>
<dbReference type="Gene3D" id="2.130.10.30">
    <property type="entry name" value="Regulator of chromosome condensation 1/beta-lactamase-inhibitor protein II"/>
    <property type="match status" value="2"/>
</dbReference>
<reference evidence="5" key="2">
    <citation type="submission" date="2010-04" db="EMBL/GenBank/DDBJ databases">
        <authorList>
            <person name="Buell R."/>
            <person name="Hamilton J."/>
            <person name="Hostetler J."/>
        </authorList>
    </citation>
    <scope>NUCLEOTIDE SEQUENCE [LARGE SCALE GENOMIC DNA]</scope>
    <source>
        <strain evidence="5">DAOM:BR144</strain>
    </source>
</reference>
<evidence type="ECO:0000313" key="4">
    <source>
        <dbReference type="EnsemblProtists" id="PYU1_T009404"/>
    </source>
</evidence>
<sequence length="485" mass="52067">MTDPTIMCHIQGKAVTIHVCVIMNKCGVTVSPQQLVVTASDWKLPREIVVRSEVDSEIRTIQIHHKIYETYDDVYNSSTTIPSVFVSVLQKEATFLFSFGCGLHGRLGSYDDENANVPTPFASKWLHPVQIACGKAHSAIIDVYSNIYCFGTGANGQLGQGDSNLDSSKMPLRVPTVGTSTILHVTCGSNHTMCMTTEGKVFTWGDNTFGQLGLGFKSTKSRGIPTRVEKLVNVRGIVCGGSHSFIITTDNNVLACGSNIAGQLGLGDRTDRVMFERLPFFRKFYAAQQAETSAGTAASLTYSRDPPGMLVGAAAGGDVELACGQYHSMALCGKRVYSWGNGDDGRLGHGNLETFLEPTLVLSLADTPVKSIACGGSHSGVIAANGDVYLWGNGQYGQLGNGAVRNRRVPTKIRTLQGKHVTQLAFGEWHSMALCEGDVLYSWGFGEEGQLGLPEDELKHSRIVPNPSMVHELSGTGATMHGALS</sequence>
<reference evidence="4" key="3">
    <citation type="submission" date="2015-02" db="UniProtKB">
        <authorList>
            <consortium name="EnsemblProtists"/>
        </authorList>
    </citation>
    <scope>IDENTIFICATION</scope>
    <source>
        <strain evidence="4">DAOM BR144</strain>
    </source>
</reference>
<dbReference type="PROSITE" id="PS50012">
    <property type="entry name" value="RCC1_3"/>
    <property type="match status" value="6"/>
</dbReference>
<feature type="repeat" description="RCC1" evidence="2">
    <location>
        <begin position="199"/>
        <end position="250"/>
    </location>
</feature>
<dbReference type="OMA" id="TIMCHIQ"/>
<proteinExistence type="predicted"/>
<dbReference type="InterPro" id="IPR000408">
    <property type="entry name" value="Reg_chr_condens"/>
</dbReference>
<dbReference type="PANTHER" id="PTHR22870">
    <property type="entry name" value="REGULATOR OF CHROMOSOME CONDENSATION"/>
    <property type="match status" value="1"/>
</dbReference>
<evidence type="ECO:0000313" key="5">
    <source>
        <dbReference type="Proteomes" id="UP000019132"/>
    </source>
</evidence>
<evidence type="ECO:0000259" key="3">
    <source>
        <dbReference type="Pfam" id="PF25390"/>
    </source>
</evidence>
<evidence type="ECO:0000256" key="1">
    <source>
        <dbReference type="ARBA" id="ARBA00022737"/>
    </source>
</evidence>
<feature type="repeat" description="RCC1" evidence="2">
    <location>
        <begin position="334"/>
        <end position="385"/>
    </location>
</feature>
<keyword evidence="5" id="KW-1185">Reference proteome</keyword>
<feature type="repeat" description="RCC1" evidence="2">
    <location>
        <begin position="386"/>
        <end position="437"/>
    </location>
</feature>
<dbReference type="EMBL" id="GL376622">
    <property type="status" value="NOT_ANNOTATED_CDS"/>
    <property type="molecule type" value="Genomic_DNA"/>
</dbReference>
<feature type="repeat" description="RCC1" evidence="2">
    <location>
        <begin position="438"/>
        <end position="485"/>
    </location>
</feature>
<feature type="domain" description="RCC1-like" evidence="3">
    <location>
        <begin position="96"/>
        <end position="461"/>
    </location>
</feature>
<dbReference type="HOGENOM" id="CLU_030760_1_0_1"/>
<name>K3WWQ6_GLOUD</name>
<dbReference type="eggNOG" id="KOG1426">
    <property type="taxonomic scope" value="Eukaryota"/>
</dbReference>
<dbReference type="SUPFAM" id="SSF50985">
    <property type="entry name" value="RCC1/BLIP-II"/>
    <property type="match status" value="2"/>
</dbReference>
<dbReference type="InterPro" id="IPR051210">
    <property type="entry name" value="Ub_ligase/GEF_domain"/>
</dbReference>
<organism evidence="4 5">
    <name type="scientific">Globisporangium ultimum (strain ATCC 200006 / CBS 805.95 / DAOM BR144)</name>
    <name type="common">Pythium ultimum</name>
    <dbReference type="NCBI Taxonomy" id="431595"/>
    <lineage>
        <taxon>Eukaryota</taxon>
        <taxon>Sar</taxon>
        <taxon>Stramenopiles</taxon>
        <taxon>Oomycota</taxon>
        <taxon>Peronosporomycetes</taxon>
        <taxon>Pythiales</taxon>
        <taxon>Pythiaceae</taxon>
        <taxon>Globisporangium</taxon>
    </lineage>
</organism>
<reference evidence="5" key="1">
    <citation type="journal article" date="2010" name="Genome Biol.">
        <title>Genome sequence of the necrotrophic plant pathogen Pythium ultimum reveals original pathogenicity mechanisms and effector repertoire.</title>
        <authorList>
            <person name="Levesque C.A."/>
            <person name="Brouwer H."/>
            <person name="Cano L."/>
            <person name="Hamilton J.P."/>
            <person name="Holt C."/>
            <person name="Huitema E."/>
            <person name="Raffaele S."/>
            <person name="Robideau G.P."/>
            <person name="Thines M."/>
            <person name="Win J."/>
            <person name="Zerillo M.M."/>
            <person name="Beakes G.W."/>
            <person name="Boore J.L."/>
            <person name="Busam D."/>
            <person name="Dumas B."/>
            <person name="Ferriera S."/>
            <person name="Fuerstenberg S.I."/>
            <person name="Gachon C.M."/>
            <person name="Gaulin E."/>
            <person name="Govers F."/>
            <person name="Grenville-Briggs L."/>
            <person name="Horner N."/>
            <person name="Hostetler J."/>
            <person name="Jiang R.H."/>
            <person name="Johnson J."/>
            <person name="Krajaejun T."/>
            <person name="Lin H."/>
            <person name="Meijer H.J."/>
            <person name="Moore B."/>
            <person name="Morris P."/>
            <person name="Phuntmart V."/>
            <person name="Puiu D."/>
            <person name="Shetty J."/>
            <person name="Stajich J.E."/>
            <person name="Tripathy S."/>
            <person name="Wawra S."/>
            <person name="van West P."/>
            <person name="Whitty B.R."/>
            <person name="Coutinho P.M."/>
            <person name="Henrissat B."/>
            <person name="Martin F."/>
            <person name="Thomas P.D."/>
            <person name="Tyler B.M."/>
            <person name="De Vries R.P."/>
            <person name="Kamoun S."/>
            <person name="Yandell M."/>
            <person name="Tisserat N."/>
            <person name="Buell C.R."/>
        </authorList>
    </citation>
    <scope>NUCLEOTIDE SEQUENCE</scope>
    <source>
        <strain evidence="5">DAOM:BR144</strain>
    </source>
</reference>
<protein>
    <recommendedName>
        <fullName evidence="3">RCC1-like domain-containing protein</fullName>
    </recommendedName>
</protein>
<dbReference type="InterPro" id="IPR058923">
    <property type="entry name" value="RCC1-like_dom"/>
</dbReference>
<dbReference type="AlphaFoldDB" id="K3WWQ6"/>
<dbReference type="Proteomes" id="UP000019132">
    <property type="component" value="Unassembled WGS sequence"/>
</dbReference>
<dbReference type="InParanoid" id="K3WWQ6"/>
<dbReference type="PROSITE" id="PS00626">
    <property type="entry name" value="RCC1_2"/>
    <property type="match status" value="1"/>
</dbReference>
<feature type="repeat" description="RCC1" evidence="2">
    <location>
        <begin position="145"/>
        <end position="198"/>
    </location>
</feature>
<dbReference type="PANTHER" id="PTHR22870:SF155">
    <property type="entry name" value="E3 UBIQUITIN-PROTEIN LIGASE HERC1-RELATED"/>
    <property type="match status" value="1"/>
</dbReference>
<evidence type="ECO:0000256" key="2">
    <source>
        <dbReference type="PROSITE-ProRule" id="PRU00235"/>
    </source>
</evidence>
<keyword evidence="1" id="KW-0677">Repeat</keyword>
<feature type="repeat" description="RCC1" evidence="2">
    <location>
        <begin position="94"/>
        <end position="144"/>
    </location>
</feature>
<accession>K3WWQ6</accession>
<dbReference type="EnsemblProtists" id="PYU1_T009404">
    <property type="protein sequence ID" value="PYU1_T009404"/>
    <property type="gene ID" value="PYU1_G009386"/>
</dbReference>
<dbReference type="InterPro" id="IPR009091">
    <property type="entry name" value="RCC1/BLIP-II"/>
</dbReference>
<dbReference type="Pfam" id="PF25390">
    <property type="entry name" value="WD40_RLD"/>
    <property type="match status" value="1"/>
</dbReference>